<dbReference type="Proteomes" id="UP001596189">
    <property type="component" value="Unassembled WGS sequence"/>
</dbReference>
<evidence type="ECO:0000256" key="4">
    <source>
        <dbReference type="ARBA" id="ARBA00022741"/>
    </source>
</evidence>
<comment type="subunit">
    <text evidence="8">Component of the replication restart primosome.</text>
</comment>
<feature type="binding site" evidence="8">
    <location>
        <position position="424"/>
    </location>
    <ligand>
        <name>Zn(2+)</name>
        <dbReference type="ChEBI" id="CHEBI:29105"/>
        <label>1</label>
    </ligand>
</feature>
<dbReference type="Gene3D" id="3.40.50.300">
    <property type="entry name" value="P-loop containing nucleotide triphosphate hydrolases"/>
    <property type="match status" value="1"/>
</dbReference>
<evidence type="ECO:0000259" key="10">
    <source>
        <dbReference type="Pfam" id="PF17764"/>
    </source>
</evidence>
<dbReference type="SUPFAM" id="SSF52540">
    <property type="entry name" value="P-loop containing nucleoside triphosphate hydrolases"/>
    <property type="match status" value="1"/>
</dbReference>
<evidence type="ECO:0000256" key="3">
    <source>
        <dbReference type="ARBA" id="ARBA00022723"/>
    </source>
</evidence>
<comment type="similarity">
    <text evidence="8">Belongs to the helicase family. PriA subfamily.</text>
</comment>
<evidence type="ECO:0000256" key="2">
    <source>
        <dbReference type="ARBA" id="ARBA00022705"/>
    </source>
</evidence>
<dbReference type="Pfam" id="PF17764">
    <property type="entry name" value="PriA_3primeBD"/>
    <property type="match status" value="1"/>
</dbReference>
<dbReference type="PANTHER" id="PTHR30580">
    <property type="entry name" value="PRIMOSOMAL PROTEIN N"/>
    <property type="match status" value="1"/>
</dbReference>
<accession>A0ABW1J9C9</accession>
<keyword evidence="5 8" id="KW-0862">Zinc</keyword>
<feature type="binding site" evidence="8">
    <location>
        <position position="460"/>
    </location>
    <ligand>
        <name>Zn(2+)</name>
        <dbReference type="ChEBI" id="CHEBI:29105"/>
        <label>1</label>
    </ligand>
</feature>
<comment type="caution">
    <text evidence="8">As this protein does not have any detectable helicase domains, it probably does not have helicase activity.</text>
</comment>
<comment type="function">
    <text evidence="8">Initiates the restart of stalled replication forks, which reloads the replicative helicase on sites other than the origin of replication. Recognizes and binds to abandoned replication forks and remodels them to uncover a helicase loading site. Promotes assembly of the primosome at these replication forks.</text>
</comment>
<evidence type="ECO:0000256" key="5">
    <source>
        <dbReference type="ARBA" id="ARBA00022833"/>
    </source>
</evidence>
<feature type="binding site" evidence="8">
    <location>
        <position position="448"/>
    </location>
    <ligand>
        <name>Zn(2+)</name>
        <dbReference type="ChEBI" id="CHEBI:29105"/>
        <label>2</label>
    </ligand>
</feature>
<keyword evidence="1 8" id="KW-0639">Primosome</keyword>
<comment type="caution">
    <text evidence="11">The sequence shown here is derived from an EMBL/GenBank/DDBJ whole genome shotgun (WGS) entry which is preliminary data.</text>
</comment>
<evidence type="ECO:0000256" key="8">
    <source>
        <dbReference type="HAMAP-Rule" id="MF_00983"/>
    </source>
</evidence>
<keyword evidence="4 8" id="KW-0547">Nucleotide-binding</keyword>
<dbReference type="InterPro" id="IPR041222">
    <property type="entry name" value="PriA_3primeBD"/>
</dbReference>
<keyword evidence="6 8" id="KW-0067">ATP-binding</keyword>
<dbReference type="Gene3D" id="3.40.1440.60">
    <property type="entry name" value="PriA, 3(prime) DNA-binding domain"/>
    <property type="match status" value="1"/>
</dbReference>
<dbReference type="PANTHER" id="PTHR30580:SF0">
    <property type="entry name" value="PRIMOSOMAL PROTEIN N"/>
    <property type="match status" value="1"/>
</dbReference>
<feature type="binding site" evidence="8">
    <location>
        <position position="430"/>
    </location>
    <ligand>
        <name>Zn(2+)</name>
        <dbReference type="ChEBI" id="CHEBI:29105"/>
        <label>2</label>
    </ligand>
</feature>
<protein>
    <recommendedName>
        <fullName evidence="8">Probable replication restart protein PriA</fullName>
    </recommendedName>
    <alternativeName>
        <fullName evidence="8">Putative ATP-dependent DNA helicase PriA</fullName>
    </alternativeName>
</protein>
<comment type="cofactor">
    <cofactor evidence="8">
        <name>Zn(2+)</name>
        <dbReference type="ChEBI" id="CHEBI:29105"/>
    </cofactor>
    <text evidence="8">Binds 2 zinc ions per subunit.</text>
</comment>
<dbReference type="InterPro" id="IPR027417">
    <property type="entry name" value="P-loop_NTPase"/>
</dbReference>
<dbReference type="HAMAP" id="MF_00983">
    <property type="entry name" value="PriA"/>
    <property type="match status" value="1"/>
</dbReference>
<proteinExistence type="inferred from homology"/>
<evidence type="ECO:0000256" key="6">
    <source>
        <dbReference type="ARBA" id="ARBA00022840"/>
    </source>
</evidence>
<evidence type="ECO:0000256" key="9">
    <source>
        <dbReference type="SAM" id="MobiDB-lite"/>
    </source>
</evidence>
<keyword evidence="2 8" id="KW-0235">DNA replication</keyword>
<dbReference type="InterPro" id="IPR042115">
    <property type="entry name" value="PriA_3primeBD_sf"/>
</dbReference>
<feature type="domain" description="Primosomal protein N' 3' DNA-binding" evidence="10">
    <location>
        <begin position="46"/>
        <end position="145"/>
    </location>
</feature>
<keyword evidence="12" id="KW-1185">Reference proteome</keyword>
<reference evidence="12" key="1">
    <citation type="journal article" date="2019" name="Int. J. Syst. Evol. Microbiol.">
        <title>The Global Catalogue of Microorganisms (GCM) 10K type strain sequencing project: providing services to taxonomists for standard genome sequencing and annotation.</title>
        <authorList>
            <consortium name="The Broad Institute Genomics Platform"/>
            <consortium name="The Broad Institute Genome Sequencing Center for Infectious Disease"/>
            <person name="Wu L."/>
            <person name="Ma J."/>
        </authorList>
    </citation>
    <scope>NUCLEOTIDE SEQUENCE [LARGE SCALE GENOMIC DNA]</scope>
    <source>
        <strain evidence="12">KACC 14249</strain>
    </source>
</reference>
<evidence type="ECO:0000313" key="12">
    <source>
        <dbReference type="Proteomes" id="UP001596189"/>
    </source>
</evidence>
<keyword evidence="3 8" id="KW-0479">Metal-binding</keyword>
<evidence type="ECO:0000256" key="1">
    <source>
        <dbReference type="ARBA" id="ARBA00022515"/>
    </source>
</evidence>
<gene>
    <name evidence="8" type="primary">priA</name>
    <name evidence="11" type="ORF">ACFQDO_01870</name>
</gene>
<evidence type="ECO:0000313" key="11">
    <source>
        <dbReference type="EMBL" id="MFC6005864.1"/>
    </source>
</evidence>
<organism evidence="11 12">
    <name type="scientific">Angustibacter luteus</name>
    <dbReference type="NCBI Taxonomy" id="658456"/>
    <lineage>
        <taxon>Bacteria</taxon>
        <taxon>Bacillati</taxon>
        <taxon>Actinomycetota</taxon>
        <taxon>Actinomycetes</taxon>
        <taxon>Kineosporiales</taxon>
        <taxon>Kineosporiaceae</taxon>
    </lineage>
</organism>
<dbReference type="EMBL" id="JBHSRD010000002">
    <property type="protein sequence ID" value="MFC6005864.1"/>
    <property type="molecule type" value="Genomic_DNA"/>
</dbReference>
<evidence type="ECO:0000256" key="7">
    <source>
        <dbReference type="ARBA" id="ARBA00023125"/>
    </source>
</evidence>
<feature type="binding site" evidence="8">
    <location>
        <position position="421"/>
    </location>
    <ligand>
        <name>Zn(2+)</name>
        <dbReference type="ChEBI" id="CHEBI:29105"/>
        <label>1</label>
    </ligand>
</feature>
<name>A0ABW1J9C9_9ACTN</name>
<feature type="binding site" evidence="8">
    <location>
        <position position="451"/>
    </location>
    <ligand>
        <name>Zn(2+)</name>
        <dbReference type="ChEBI" id="CHEBI:29105"/>
        <label>2</label>
    </ligand>
</feature>
<dbReference type="InterPro" id="IPR005259">
    <property type="entry name" value="PriA"/>
</dbReference>
<feature type="binding site" evidence="8">
    <location>
        <position position="463"/>
    </location>
    <ligand>
        <name>Zn(2+)</name>
        <dbReference type="ChEBI" id="CHEBI:29105"/>
        <label>1</label>
    </ligand>
</feature>
<dbReference type="RefSeq" id="WP_345716737.1">
    <property type="nucleotide sequence ID" value="NZ_BAABFP010000005.1"/>
</dbReference>
<feature type="binding site" evidence="8">
    <location>
        <position position="433"/>
    </location>
    <ligand>
        <name>Zn(2+)</name>
        <dbReference type="ChEBI" id="CHEBI:29105"/>
        <label>2</label>
    </ligand>
</feature>
<sequence length="706" mass="73719">MTTAEQSEGDDQLALVPAPRAAARAAARKRAAKPPPGLAEVDPVAEVVVDVPLAHLDRRFEYSVPAPLADTAVPGARVKVRFAGQDLDGFVVVRKPAAEHAGRLSPLRRVVSPEPVLGEQLLWLCRAVADRWAGTLGDVLRLAVPPRHAQAEAEESAPAVRAAPAPVPDPTVWSRYAGGSAFLDRVASGAAPRAAWTATPSAGEDALDWPHAIAVAAATAAAAGRGALVVLPDTRDVARVDHALRAVDPASDHVVLTADLGPKVRYRAWLRAARGHARVVVGTRAAMFAPVQDLGLVVCWDDGDDLHAEPHAPYPHVREVLALRAGQDSAAALFGGFVRTAEVERMVRAGWARPIEVGATELRRAAPRVLLAGEGHEPERDPGAASARLPSIAWRTASAALATSPVLVQVPRRGYVPALACQSCRTPAHCRSCHGPLALPDGQGAPRCRWCGVSDPSWTCPECGERRLRSVVVGARRTAEELGRAFPGVPVVTSGGGAVVAQVPDRPALVIATPGAEPVAHGGYGAALLLDPWALLGRSDLRASEEALRRWVNAAALVRSSDRGGVVVLGGPGGLPPVEALVRWAPTWHSARELEARQSLGFPPARTVATLTGPASAVEDLVVSAQLGPDVEVLGPVAIPAQVGGRPGRAAGRVSDVDEPVVRILLRTTPSQREALSSALRASAAVRSAAKRAGSVRVQVDPLDLV</sequence>
<keyword evidence="7 8" id="KW-0238">DNA-binding</keyword>
<feature type="region of interest" description="Disordered" evidence="9">
    <location>
        <begin position="1"/>
        <end position="37"/>
    </location>
</feature>